<sequence length="102" mass="11619">MRPCDLEFDKTVMQWSEEYEVSEDDSGICGAETIVCVTRGPKEELCGQLPLKQQTRKDIANAVETYLEHTEINLSTIISIVTDGAKSMIGVDKRELYQYERK</sequence>
<evidence type="ECO:0000313" key="2">
    <source>
        <dbReference type="Proteomes" id="UP000887013"/>
    </source>
</evidence>
<dbReference type="AlphaFoldDB" id="A0A8X6N947"/>
<accession>A0A8X6N947</accession>
<dbReference type="EMBL" id="BMAW01055409">
    <property type="protein sequence ID" value="GFT00656.1"/>
    <property type="molecule type" value="Genomic_DNA"/>
</dbReference>
<reference evidence="1" key="1">
    <citation type="submission" date="2020-08" db="EMBL/GenBank/DDBJ databases">
        <title>Multicomponent nature underlies the extraordinary mechanical properties of spider dragline silk.</title>
        <authorList>
            <person name="Kono N."/>
            <person name="Nakamura H."/>
            <person name="Mori M."/>
            <person name="Yoshida Y."/>
            <person name="Ohtoshi R."/>
            <person name="Malay A.D."/>
            <person name="Moran D.A.P."/>
            <person name="Tomita M."/>
            <person name="Numata K."/>
            <person name="Arakawa K."/>
        </authorList>
    </citation>
    <scope>NUCLEOTIDE SEQUENCE</scope>
</reference>
<name>A0A8X6N947_NEPPI</name>
<protein>
    <recommendedName>
        <fullName evidence="3">DUF4371 domain-containing protein</fullName>
    </recommendedName>
</protein>
<organism evidence="1 2">
    <name type="scientific">Nephila pilipes</name>
    <name type="common">Giant wood spider</name>
    <name type="synonym">Nephila maculata</name>
    <dbReference type="NCBI Taxonomy" id="299642"/>
    <lineage>
        <taxon>Eukaryota</taxon>
        <taxon>Metazoa</taxon>
        <taxon>Ecdysozoa</taxon>
        <taxon>Arthropoda</taxon>
        <taxon>Chelicerata</taxon>
        <taxon>Arachnida</taxon>
        <taxon>Araneae</taxon>
        <taxon>Araneomorphae</taxon>
        <taxon>Entelegynae</taxon>
        <taxon>Araneoidea</taxon>
        <taxon>Nephilidae</taxon>
        <taxon>Nephila</taxon>
    </lineage>
</organism>
<dbReference type="Proteomes" id="UP000887013">
    <property type="component" value="Unassembled WGS sequence"/>
</dbReference>
<dbReference type="OrthoDB" id="6435379at2759"/>
<keyword evidence="2" id="KW-1185">Reference proteome</keyword>
<proteinExistence type="predicted"/>
<evidence type="ECO:0000313" key="1">
    <source>
        <dbReference type="EMBL" id="GFT00656.1"/>
    </source>
</evidence>
<gene>
    <name evidence="1" type="ORF">NPIL_288601</name>
</gene>
<evidence type="ECO:0008006" key="3">
    <source>
        <dbReference type="Google" id="ProtNLM"/>
    </source>
</evidence>
<comment type="caution">
    <text evidence="1">The sequence shown here is derived from an EMBL/GenBank/DDBJ whole genome shotgun (WGS) entry which is preliminary data.</text>
</comment>